<dbReference type="PIRSF" id="PIRSF000862">
    <property type="entry name" value="Steryl_ester_lip"/>
    <property type="match status" value="1"/>
</dbReference>
<dbReference type="SUPFAM" id="SSF53474">
    <property type="entry name" value="alpha/beta-Hydrolases"/>
    <property type="match status" value="1"/>
</dbReference>
<dbReference type="OrthoDB" id="9974421at2759"/>
<evidence type="ECO:0000313" key="11">
    <source>
        <dbReference type="EMBL" id="KAF2885017.1"/>
    </source>
</evidence>
<evidence type="ECO:0000256" key="1">
    <source>
        <dbReference type="ARBA" id="ARBA00010701"/>
    </source>
</evidence>
<dbReference type="EMBL" id="VTPC01090042">
    <property type="protein sequence ID" value="KAF2885017.1"/>
    <property type="molecule type" value="Genomic_DNA"/>
</dbReference>
<keyword evidence="3 7" id="KW-0378">Hydrolase</keyword>
<evidence type="ECO:0000256" key="8">
    <source>
        <dbReference type="PIRSR" id="PIRSR000862-1"/>
    </source>
</evidence>
<evidence type="ECO:0000256" key="2">
    <source>
        <dbReference type="ARBA" id="ARBA00022729"/>
    </source>
</evidence>
<dbReference type="Gene3D" id="3.40.50.1820">
    <property type="entry name" value="alpha/beta hydrolase"/>
    <property type="match status" value="1"/>
</dbReference>
<evidence type="ECO:0000256" key="5">
    <source>
        <dbReference type="ARBA" id="ARBA00023098"/>
    </source>
</evidence>
<gene>
    <name evidence="11" type="ORF">ILUMI_21133</name>
</gene>
<name>A0A8K0CGW3_IGNLU</name>
<evidence type="ECO:0000256" key="9">
    <source>
        <dbReference type="SAM" id="SignalP"/>
    </source>
</evidence>
<dbReference type="FunFam" id="3.40.50.1820:FF:000057">
    <property type="entry name" value="Lipase"/>
    <property type="match status" value="1"/>
</dbReference>
<evidence type="ECO:0000256" key="4">
    <source>
        <dbReference type="ARBA" id="ARBA00022963"/>
    </source>
</evidence>
<feature type="active site" description="Nucleophile" evidence="8">
    <location>
        <position position="169"/>
    </location>
</feature>
<keyword evidence="6" id="KW-0325">Glycoprotein</keyword>
<feature type="chain" id="PRO_5035426305" description="Lipase" evidence="9">
    <location>
        <begin position="22"/>
        <end position="403"/>
    </location>
</feature>
<dbReference type="GO" id="GO:0016042">
    <property type="term" value="P:lipid catabolic process"/>
    <property type="evidence" value="ECO:0007669"/>
    <property type="project" value="UniProtKB-KW"/>
</dbReference>
<evidence type="ECO:0000259" key="10">
    <source>
        <dbReference type="Pfam" id="PF04083"/>
    </source>
</evidence>
<dbReference type="InterPro" id="IPR006693">
    <property type="entry name" value="AB_hydrolase_lipase"/>
</dbReference>
<evidence type="ECO:0000313" key="12">
    <source>
        <dbReference type="Proteomes" id="UP000801492"/>
    </source>
</evidence>
<dbReference type="GO" id="GO:0016788">
    <property type="term" value="F:hydrolase activity, acting on ester bonds"/>
    <property type="evidence" value="ECO:0007669"/>
    <property type="project" value="InterPro"/>
</dbReference>
<keyword evidence="5" id="KW-0443">Lipid metabolism</keyword>
<dbReference type="Proteomes" id="UP000801492">
    <property type="component" value="Unassembled WGS sequence"/>
</dbReference>
<evidence type="ECO:0000256" key="3">
    <source>
        <dbReference type="ARBA" id="ARBA00022801"/>
    </source>
</evidence>
<dbReference type="InterPro" id="IPR025483">
    <property type="entry name" value="Lipase_euk"/>
</dbReference>
<keyword evidence="12" id="KW-1185">Reference proteome</keyword>
<feature type="domain" description="Partial AB-hydrolase lipase" evidence="10">
    <location>
        <begin position="32"/>
        <end position="92"/>
    </location>
</feature>
<sequence length="403" mass="46660">MFKLALMVWICVLVLQESVRTNIIDEMDLSTVQLIKKNGYPVEIYNNIVTEDGYLLDMYRIPHGKIRKKRKSRNPVLLMHGLLGTSRDYVLTGPEKGLAYFLADRDYDVWLGNARSTIYSKNHLRLNPDTDSDFWDYSFHEIAIYDLPAKFAIIKNVTKKERLSYIGMSQGTTVFYILASMKPEYNNYVNVMVALAPVAYMANFYNPMYRLLAKFEPIWAPLASLIGLHRIPPPPIDQLLVEANRRFCTQEGFFQVICANILFLSGGYDPLQLNLTVVPALYEIKRTASIRQLRHYSQNINSGLFRQFDFGKKVNLEKYGSPKPPAYNLTKVTAPTALFYSEGDWITHALDVETLSEELPNCVYKYKIPYKQFNHYDYLIANDVVSMVYQNVFYVLEKYNKII</sequence>
<dbReference type="PANTHER" id="PTHR11005">
    <property type="entry name" value="LYSOSOMAL ACID LIPASE-RELATED"/>
    <property type="match status" value="1"/>
</dbReference>
<keyword evidence="2 9" id="KW-0732">Signal</keyword>
<accession>A0A8K0CGW3</accession>
<dbReference type="AlphaFoldDB" id="A0A8K0CGW3"/>
<comment type="caution">
    <text evidence="11">The sequence shown here is derived from an EMBL/GenBank/DDBJ whole genome shotgun (WGS) entry which is preliminary data.</text>
</comment>
<organism evidence="11 12">
    <name type="scientific">Ignelater luminosus</name>
    <name type="common">Cucubano</name>
    <name type="synonym">Pyrophorus luminosus</name>
    <dbReference type="NCBI Taxonomy" id="2038154"/>
    <lineage>
        <taxon>Eukaryota</taxon>
        <taxon>Metazoa</taxon>
        <taxon>Ecdysozoa</taxon>
        <taxon>Arthropoda</taxon>
        <taxon>Hexapoda</taxon>
        <taxon>Insecta</taxon>
        <taxon>Pterygota</taxon>
        <taxon>Neoptera</taxon>
        <taxon>Endopterygota</taxon>
        <taxon>Coleoptera</taxon>
        <taxon>Polyphaga</taxon>
        <taxon>Elateriformia</taxon>
        <taxon>Elateroidea</taxon>
        <taxon>Elateridae</taxon>
        <taxon>Agrypninae</taxon>
        <taxon>Pyrophorini</taxon>
        <taxon>Ignelater</taxon>
    </lineage>
</organism>
<dbReference type="InterPro" id="IPR029058">
    <property type="entry name" value="AB_hydrolase_fold"/>
</dbReference>
<evidence type="ECO:0000256" key="6">
    <source>
        <dbReference type="ARBA" id="ARBA00023180"/>
    </source>
</evidence>
<proteinExistence type="inferred from homology"/>
<protein>
    <recommendedName>
        <fullName evidence="7">Lipase</fullName>
    </recommendedName>
</protein>
<feature type="active site" description="Charge relay system" evidence="8">
    <location>
        <position position="344"/>
    </location>
</feature>
<reference evidence="11" key="1">
    <citation type="submission" date="2019-08" db="EMBL/GenBank/DDBJ databases">
        <title>The genome of the North American firefly Photinus pyralis.</title>
        <authorList>
            <consortium name="Photinus pyralis genome working group"/>
            <person name="Fallon T.R."/>
            <person name="Sander Lower S.E."/>
            <person name="Weng J.-K."/>
        </authorList>
    </citation>
    <scope>NUCLEOTIDE SEQUENCE</scope>
    <source>
        <strain evidence="11">TRF0915ILg1</strain>
        <tissue evidence="11">Whole body</tissue>
    </source>
</reference>
<evidence type="ECO:0000256" key="7">
    <source>
        <dbReference type="PIRNR" id="PIRNR000862"/>
    </source>
</evidence>
<feature type="active site" description="Charge relay system" evidence="8">
    <location>
        <position position="375"/>
    </location>
</feature>
<comment type="similarity">
    <text evidence="1 7">Belongs to the AB hydrolase superfamily. Lipase family.</text>
</comment>
<dbReference type="Pfam" id="PF04083">
    <property type="entry name" value="Abhydro_lipase"/>
    <property type="match status" value="1"/>
</dbReference>
<feature type="signal peptide" evidence="9">
    <location>
        <begin position="1"/>
        <end position="21"/>
    </location>
</feature>
<keyword evidence="4 7" id="KW-0442">Lipid degradation</keyword>